<feature type="repeat" description="TPR" evidence="1">
    <location>
        <begin position="72"/>
        <end position="105"/>
    </location>
</feature>
<organism evidence="2 3">
    <name type="scientific">Astrephomene gubernaculifera</name>
    <dbReference type="NCBI Taxonomy" id="47775"/>
    <lineage>
        <taxon>Eukaryota</taxon>
        <taxon>Viridiplantae</taxon>
        <taxon>Chlorophyta</taxon>
        <taxon>core chlorophytes</taxon>
        <taxon>Chlorophyceae</taxon>
        <taxon>CS clade</taxon>
        <taxon>Chlamydomonadales</taxon>
        <taxon>Astrephomenaceae</taxon>
        <taxon>Astrephomene</taxon>
    </lineage>
</organism>
<dbReference type="PROSITE" id="PS50005">
    <property type="entry name" value="TPR"/>
    <property type="match status" value="1"/>
</dbReference>
<feature type="non-terminal residue" evidence="2">
    <location>
        <position position="1"/>
    </location>
</feature>
<accession>A0AAD3E0L5</accession>
<dbReference type="Gene3D" id="1.25.40.10">
    <property type="entry name" value="Tetratricopeptide repeat domain"/>
    <property type="match status" value="1"/>
</dbReference>
<proteinExistence type="predicted"/>
<sequence length="143" mass="15184">HGDVVRVSIYNLLPSNVVGLRGLKEGARVLPEGQAVALIEPYYKIMSDGAPGVRVDNPKEVVKLESLAPSNAAALQDTGRRHFQAAQYEEAAGCYSRALQRMPEADGAGSQLLVALLLNLSATHMRLDQPARALHCAAAATAI</sequence>
<feature type="non-terminal residue" evidence="2">
    <location>
        <position position="143"/>
    </location>
</feature>
<reference evidence="2 3" key="1">
    <citation type="journal article" date="2021" name="Sci. Rep.">
        <title>Genome sequencing of the multicellular alga Astrephomene provides insights into convergent evolution of germ-soma differentiation.</title>
        <authorList>
            <person name="Yamashita S."/>
            <person name="Yamamoto K."/>
            <person name="Matsuzaki R."/>
            <person name="Suzuki S."/>
            <person name="Yamaguchi H."/>
            <person name="Hirooka S."/>
            <person name="Minakuchi Y."/>
            <person name="Miyagishima S."/>
            <person name="Kawachi M."/>
            <person name="Toyoda A."/>
            <person name="Nozaki H."/>
        </authorList>
    </citation>
    <scope>NUCLEOTIDE SEQUENCE [LARGE SCALE GENOMIC DNA]</scope>
    <source>
        <strain evidence="2 3">NIES-4017</strain>
    </source>
</reference>
<dbReference type="AlphaFoldDB" id="A0AAD3E0L5"/>
<dbReference type="InterPro" id="IPR019734">
    <property type="entry name" value="TPR_rpt"/>
</dbReference>
<evidence type="ECO:0000256" key="1">
    <source>
        <dbReference type="PROSITE-ProRule" id="PRU00339"/>
    </source>
</evidence>
<keyword evidence="3" id="KW-1185">Reference proteome</keyword>
<evidence type="ECO:0000313" key="2">
    <source>
        <dbReference type="EMBL" id="GFR49201.1"/>
    </source>
</evidence>
<dbReference type="EMBL" id="BMAR01000028">
    <property type="protein sequence ID" value="GFR49201.1"/>
    <property type="molecule type" value="Genomic_DNA"/>
</dbReference>
<dbReference type="Proteomes" id="UP001054857">
    <property type="component" value="Unassembled WGS sequence"/>
</dbReference>
<dbReference type="InterPro" id="IPR011990">
    <property type="entry name" value="TPR-like_helical_dom_sf"/>
</dbReference>
<name>A0AAD3E0L5_9CHLO</name>
<protein>
    <submittedName>
        <fullName evidence="2">Uncharacterized protein</fullName>
    </submittedName>
</protein>
<comment type="caution">
    <text evidence="2">The sequence shown here is derived from an EMBL/GenBank/DDBJ whole genome shotgun (WGS) entry which is preliminary data.</text>
</comment>
<evidence type="ECO:0000313" key="3">
    <source>
        <dbReference type="Proteomes" id="UP001054857"/>
    </source>
</evidence>
<gene>
    <name evidence="2" type="ORF">Agub_g11114</name>
</gene>
<keyword evidence="1" id="KW-0802">TPR repeat</keyword>
<dbReference type="SUPFAM" id="SSF48452">
    <property type="entry name" value="TPR-like"/>
    <property type="match status" value="1"/>
</dbReference>